<evidence type="ECO:0000259" key="3">
    <source>
        <dbReference type="Pfam" id="PF25917"/>
    </source>
</evidence>
<comment type="caution">
    <text evidence="5">The sequence shown here is derived from an EMBL/GenBank/DDBJ whole genome shotgun (WGS) entry which is preliminary data.</text>
</comment>
<gene>
    <name evidence="5" type="primary">emrA_6</name>
    <name evidence="5" type="ORF">GALL_234940</name>
</gene>
<evidence type="ECO:0000256" key="2">
    <source>
        <dbReference type="SAM" id="Phobius"/>
    </source>
</evidence>
<evidence type="ECO:0000259" key="4">
    <source>
        <dbReference type="Pfam" id="PF25963"/>
    </source>
</evidence>
<protein>
    <submittedName>
        <fullName evidence="5">Multidrug export protein EmrA</fullName>
    </submittedName>
</protein>
<feature type="transmembrane region" description="Helical" evidence="2">
    <location>
        <begin position="20"/>
        <end position="38"/>
    </location>
</feature>
<dbReference type="Pfam" id="PF25917">
    <property type="entry name" value="BSH_RND"/>
    <property type="match status" value="1"/>
</dbReference>
<dbReference type="AlphaFoldDB" id="A0A1J5RFI3"/>
<organism evidence="5">
    <name type="scientific">mine drainage metagenome</name>
    <dbReference type="NCBI Taxonomy" id="410659"/>
    <lineage>
        <taxon>unclassified sequences</taxon>
        <taxon>metagenomes</taxon>
        <taxon>ecological metagenomes</taxon>
    </lineage>
</organism>
<dbReference type="Gene3D" id="2.40.50.100">
    <property type="match status" value="1"/>
</dbReference>
<dbReference type="Gene3D" id="2.40.30.170">
    <property type="match status" value="1"/>
</dbReference>
<comment type="subcellular location">
    <subcellularLocation>
        <location evidence="1">Cell envelope</location>
    </subcellularLocation>
</comment>
<keyword evidence="2" id="KW-0472">Membrane</keyword>
<dbReference type="Pfam" id="PF25963">
    <property type="entry name" value="Beta-barrel_AAEA"/>
    <property type="match status" value="1"/>
</dbReference>
<accession>A0A1J5RFI3</accession>
<dbReference type="InterPro" id="IPR058625">
    <property type="entry name" value="MdtA-like_BSH"/>
</dbReference>
<dbReference type="EMBL" id="MLJW01000184">
    <property type="protein sequence ID" value="OIQ94537.1"/>
    <property type="molecule type" value="Genomic_DNA"/>
</dbReference>
<dbReference type="InterPro" id="IPR058634">
    <property type="entry name" value="AaeA-lik-b-barrel"/>
</dbReference>
<evidence type="ECO:0000256" key="1">
    <source>
        <dbReference type="ARBA" id="ARBA00004196"/>
    </source>
</evidence>
<keyword evidence="2" id="KW-1133">Transmembrane helix</keyword>
<evidence type="ECO:0000313" key="5">
    <source>
        <dbReference type="EMBL" id="OIQ94537.1"/>
    </source>
</evidence>
<name>A0A1J5RFI3_9ZZZZ</name>
<dbReference type="InterPro" id="IPR050739">
    <property type="entry name" value="MFP"/>
</dbReference>
<dbReference type="PANTHER" id="PTHR30386">
    <property type="entry name" value="MEMBRANE FUSION SUBUNIT OF EMRAB-TOLC MULTIDRUG EFFLUX PUMP"/>
    <property type="match status" value="1"/>
</dbReference>
<dbReference type="GO" id="GO:0055085">
    <property type="term" value="P:transmembrane transport"/>
    <property type="evidence" value="ECO:0007669"/>
    <property type="project" value="InterPro"/>
</dbReference>
<feature type="domain" description="Multidrug resistance protein MdtA-like barrel-sandwich hybrid" evidence="3">
    <location>
        <begin position="56"/>
        <end position="245"/>
    </location>
</feature>
<dbReference type="PANTHER" id="PTHR30386:SF19">
    <property type="entry name" value="MULTIDRUG EXPORT PROTEIN EMRA-RELATED"/>
    <property type="match status" value="1"/>
</dbReference>
<dbReference type="Gene3D" id="1.10.287.470">
    <property type="entry name" value="Helix hairpin bin"/>
    <property type="match status" value="1"/>
</dbReference>
<sequence length="365" mass="39026">MTAHPKSPSPRDPRQRLRLILMAGVPAAALLAGGLLYLSGGRYVSTDDAYLQTARVAVSCDVPGRVVEIDVHDNQTVKRGQVLFRLDPRPFRIAVEQARASLAAARLKVRAAQAVYRQHQADQAAAADTLAYAERELARQKRLLGLDVASHAQYDQALHVQQTARQQVAAAQAGIAASLADLGGRPDGAIDDHPLVQQAQAALDKALLNLSYTTVTAPENGMVTKVDQLQAGDYVTTAQPLFALISTAHPWIEANFKETELTHMRPGQAATVSIDTYPDRVFHAHVASLSPGTGSSFALLPAENATGNWVKVVQRLPVRLEIDNPPKNAPLSAGMSADVEVDTGHSRSLSGLISQAFAAPADTRE</sequence>
<reference evidence="5" key="1">
    <citation type="submission" date="2016-10" db="EMBL/GenBank/DDBJ databases">
        <title>Sequence of Gallionella enrichment culture.</title>
        <authorList>
            <person name="Poehlein A."/>
            <person name="Muehling M."/>
            <person name="Daniel R."/>
        </authorList>
    </citation>
    <scope>NUCLEOTIDE SEQUENCE</scope>
</reference>
<dbReference type="SUPFAM" id="SSF111369">
    <property type="entry name" value="HlyD-like secretion proteins"/>
    <property type="match status" value="2"/>
</dbReference>
<feature type="domain" description="p-hydroxybenzoic acid efflux pump subunit AaeA-like beta-barrel" evidence="4">
    <location>
        <begin position="252"/>
        <end position="341"/>
    </location>
</feature>
<dbReference type="GO" id="GO:0030313">
    <property type="term" value="C:cell envelope"/>
    <property type="evidence" value="ECO:0007669"/>
    <property type="project" value="UniProtKB-SubCell"/>
</dbReference>
<proteinExistence type="predicted"/>
<keyword evidence="2" id="KW-0812">Transmembrane</keyword>